<accession>A0A645BI23</accession>
<dbReference type="AlphaFoldDB" id="A0A645BI23"/>
<dbReference type="EMBL" id="VSSQ01020341">
    <property type="protein sequence ID" value="MPM65120.1"/>
    <property type="molecule type" value="Genomic_DNA"/>
</dbReference>
<feature type="compositionally biased region" description="Low complexity" evidence="1">
    <location>
        <begin position="43"/>
        <end position="88"/>
    </location>
</feature>
<comment type="caution">
    <text evidence="2">The sequence shown here is derived from an EMBL/GenBank/DDBJ whole genome shotgun (WGS) entry which is preliminary data.</text>
</comment>
<reference evidence="2" key="1">
    <citation type="submission" date="2019-08" db="EMBL/GenBank/DDBJ databases">
        <authorList>
            <person name="Kucharzyk K."/>
            <person name="Murdoch R.W."/>
            <person name="Higgins S."/>
            <person name="Loffler F."/>
        </authorList>
    </citation>
    <scope>NUCLEOTIDE SEQUENCE</scope>
</reference>
<organism evidence="2">
    <name type="scientific">bioreactor metagenome</name>
    <dbReference type="NCBI Taxonomy" id="1076179"/>
    <lineage>
        <taxon>unclassified sequences</taxon>
        <taxon>metagenomes</taxon>
        <taxon>ecological metagenomes</taxon>
    </lineage>
</organism>
<gene>
    <name evidence="2" type="ORF">SDC9_112012</name>
</gene>
<name>A0A645BI23_9ZZZZ</name>
<feature type="region of interest" description="Disordered" evidence="1">
    <location>
        <begin position="38"/>
        <end position="88"/>
    </location>
</feature>
<evidence type="ECO:0000256" key="1">
    <source>
        <dbReference type="SAM" id="MobiDB-lite"/>
    </source>
</evidence>
<evidence type="ECO:0000313" key="2">
    <source>
        <dbReference type="EMBL" id="MPM65120.1"/>
    </source>
</evidence>
<sequence>MTRNTFQPGRVSPSGRATALKLCAVPSQLTKVPEVAEKGAIGSSTSAVSRSDSASKADSAITNWALPNAATAATPSAKSSAGSAPSNT</sequence>
<protein>
    <submittedName>
        <fullName evidence="2">Uncharacterized protein</fullName>
    </submittedName>
</protein>
<proteinExistence type="predicted"/>